<reference evidence="3 4" key="1">
    <citation type="submission" date="2021-01" db="EMBL/GenBank/DDBJ databases">
        <title>Belnapia mucosa sp. nov. and Belnapia arida sp. nov., isolated from the Tabernas Desert (Almeria, Spain).</title>
        <authorList>
            <person name="Molina-Menor E."/>
            <person name="Vidal-Verdu A."/>
            <person name="Calonge A."/>
            <person name="Satari L."/>
            <person name="Pereto Magraner J."/>
            <person name="Porcar Miralles M."/>
        </authorList>
    </citation>
    <scope>NUCLEOTIDE SEQUENCE [LARGE SCALE GENOMIC DNA]</scope>
    <source>
        <strain evidence="3 4">T6</strain>
    </source>
</reference>
<evidence type="ECO:0000256" key="2">
    <source>
        <dbReference type="SAM" id="SignalP"/>
    </source>
</evidence>
<dbReference type="InterPro" id="IPR038404">
    <property type="entry name" value="TRAP_DctP_sf"/>
</dbReference>
<evidence type="ECO:0000313" key="3">
    <source>
        <dbReference type="EMBL" id="MBL6456439.1"/>
    </source>
</evidence>
<comment type="caution">
    <text evidence="3">The sequence shown here is derived from an EMBL/GenBank/DDBJ whole genome shotgun (WGS) entry which is preliminary data.</text>
</comment>
<protein>
    <submittedName>
        <fullName evidence="3">TRAP transporter substrate-binding protein</fullName>
    </submittedName>
</protein>
<dbReference type="NCBIfam" id="NF037995">
    <property type="entry name" value="TRAP_S1"/>
    <property type="match status" value="1"/>
</dbReference>
<evidence type="ECO:0000313" key="4">
    <source>
        <dbReference type="Proteomes" id="UP000606490"/>
    </source>
</evidence>
<feature type="signal peptide" evidence="2">
    <location>
        <begin position="1"/>
        <end position="26"/>
    </location>
</feature>
<dbReference type="CDD" id="cd13679">
    <property type="entry name" value="PBP2_TRAP_YiaO_like"/>
    <property type="match status" value="1"/>
</dbReference>
<dbReference type="PANTHER" id="PTHR33376">
    <property type="match status" value="1"/>
</dbReference>
<dbReference type="RefSeq" id="WP_202826182.1">
    <property type="nucleotide sequence ID" value="NZ_JAEUXJ010000005.1"/>
</dbReference>
<dbReference type="EMBL" id="JAEUXJ010000005">
    <property type="protein sequence ID" value="MBL6456439.1"/>
    <property type="molecule type" value="Genomic_DNA"/>
</dbReference>
<name>A0ABS1V6R9_9PROT</name>
<dbReference type="Pfam" id="PF03480">
    <property type="entry name" value="DctP"/>
    <property type="match status" value="1"/>
</dbReference>
<sequence length="330" mass="35494">MASITRRTALALLAAPAVLGTARAQATRLRLAHPHPETDSWHRASLRFADLVKERSGGALTVQVFPNGSLGSDPTIISAARGGTLDIALTGNPFFTGLAPKLNVLDLPFQFQDRRHVAAVLDGPIGNGLRAELEPAGLHALGFWDIGFRNVTNSRRAVATPADLRGLKIRTTPNPAHIKAFQLLGANPAPMPFTELFTALETRAVDGQENPTTLILNARFFEVQRHLSLTRHAYTAGILAMSKTRLEALAPAQREVVIATAAEVTPQQRQMNEDAEAGSLAELKRRGMQIVEAPDRDAFAKLVVDETRQEFATRHGAQLPEAIAAATPGA</sequence>
<accession>A0ABS1V6R9</accession>
<dbReference type="NCBIfam" id="TIGR00787">
    <property type="entry name" value="dctP"/>
    <property type="match status" value="1"/>
</dbReference>
<dbReference type="Gene3D" id="3.40.190.170">
    <property type="entry name" value="Bacterial extracellular solute-binding protein, family 7"/>
    <property type="match status" value="1"/>
</dbReference>
<dbReference type="PANTHER" id="PTHR33376:SF18">
    <property type="entry name" value="2,3-DIKETO-L-GULONATE-BINDING PERIPLASMIC PROTEIN YIAO"/>
    <property type="match status" value="1"/>
</dbReference>
<gene>
    <name evidence="3" type="ORF">JMJ55_13980</name>
</gene>
<keyword evidence="1 2" id="KW-0732">Signal</keyword>
<feature type="chain" id="PRO_5046109779" evidence="2">
    <location>
        <begin position="27"/>
        <end position="330"/>
    </location>
</feature>
<dbReference type="InterPro" id="IPR004682">
    <property type="entry name" value="TRAP_DctP"/>
</dbReference>
<dbReference type="PIRSF" id="PIRSF006470">
    <property type="entry name" value="DctB"/>
    <property type="match status" value="1"/>
</dbReference>
<proteinExistence type="predicted"/>
<dbReference type="InterPro" id="IPR018389">
    <property type="entry name" value="DctP_fam"/>
</dbReference>
<evidence type="ECO:0000256" key="1">
    <source>
        <dbReference type="ARBA" id="ARBA00022729"/>
    </source>
</evidence>
<dbReference type="Proteomes" id="UP000606490">
    <property type="component" value="Unassembled WGS sequence"/>
</dbReference>
<organism evidence="3 4">
    <name type="scientific">Belnapia mucosa</name>
    <dbReference type="NCBI Taxonomy" id="2804532"/>
    <lineage>
        <taxon>Bacteria</taxon>
        <taxon>Pseudomonadati</taxon>
        <taxon>Pseudomonadota</taxon>
        <taxon>Alphaproteobacteria</taxon>
        <taxon>Acetobacterales</taxon>
        <taxon>Roseomonadaceae</taxon>
        <taxon>Belnapia</taxon>
    </lineage>
</organism>
<keyword evidence="4" id="KW-1185">Reference proteome</keyword>